<dbReference type="InterPro" id="IPR051164">
    <property type="entry name" value="NmrA-like_oxidored"/>
</dbReference>
<dbReference type="Gene3D" id="3.90.25.10">
    <property type="entry name" value="UDP-galactose 4-epimerase, domain 1"/>
    <property type="match status" value="1"/>
</dbReference>
<dbReference type="GO" id="GO:0005634">
    <property type="term" value="C:nucleus"/>
    <property type="evidence" value="ECO:0007669"/>
    <property type="project" value="TreeGrafter"/>
</dbReference>
<dbReference type="CDD" id="cd05251">
    <property type="entry name" value="NmrA_like_SDR_a"/>
    <property type="match status" value="1"/>
</dbReference>
<feature type="domain" description="NmrA-like" evidence="3">
    <location>
        <begin position="7"/>
        <end position="279"/>
    </location>
</feature>
<dbReference type="EMBL" id="LK052967">
    <property type="protein sequence ID" value="CDR49777.1"/>
    <property type="molecule type" value="Genomic_DNA"/>
</dbReference>
<dbReference type="Gene3D" id="3.40.50.720">
    <property type="entry name" value="NAD(P)-binding Rossmann-like Domain"/>
    <property type="match status" value="1"/>
</dbReference>
<dbReference type="PANTHER" id="PTHR42748">
    <property type="entry name" value="NITROGEN METABOLITE REPRESSION PROTEIN NMRA FAMILY MEMBER"/>
    <property type="match status" value="1"/>
</dbReference>
<protein>
    <submittedName>
        <fullName evidence="4">RHTO0S32e00650g1_1</fullName>
    </submittedName>
</protein>
<dbReference type="PANTHER" id="PTHR42748:SF7">
    <property type="entry name" value="NMRA LIKE REDOX SENSOR 1-RELATED"/>
    <property type="match status" value="1"/>
</dbReference>
<evidence type="ECO:0000313" key="4">
    <source>
        <dbReference type="EMBL" id="CDR49777.1"/>
    </source>
</evidence>
<organism evidence="4">
    <name type="scientific">Rhodotorula toruloides</name>
    <name type="common">Yeast</name>
    <name type="synonym">Rhodosporidium toruloides</name>
    <dbReference type="NCBI Taxonomy" id="5286"/>
    <lineage>
        <taxon>Eukaryota</taxon>
        <taxon>Fungi</taxon>
        <taxon>Dikarya</taxon>
        <taxon>Basidiomycota</taxon>
        <taxon>Pucciniomycotina</taxon>
        <taxon>Microbotryomycetes</taxon>
        <taxon>Sporidiobolales</taxon>
        <taxon>Sporidiobolaceae</taxon>
        <taxon>Rhodotorula</taxon>
    </lineage>
</organism>
<evidence type="ECO:0000256" key="2">
    <source>
        <dbReference type="ARBA" id="ARBA00022857"/>
    </source>
</evidence>
<dbReference type="InterPro" id="IPR036291">
    <property type="entry name" value="NAD(P)-bd_dom_sf"/>
</dbReference>
<accession>A0A061BP37</accession>
<evidence type="ECO:0000256" key="1">
    <source>
        <dbReference type="ARBA" id="ARBA00006328"/>
    </source>
</evidence>
<reference evidence="4" key="1">
    <citation type="journal article" date="2014" name="Genome Announc.">
        <title>Draft genome sequence of Rhodosporidium toruloides CECT1137, an oleaginous yeast of biotechnological interest.</title>
        <authorList>
            <person name="Morin N."/>
            <person name="Calcas X."/>
            <person name="Devillers H."/>
            <person name="Durrens P."/>
            <person name="Sherman D.J."/>
            <person name="Nicaud J.-M."/>
            <person name="Neuveglise C."/>
        </authorList>
    </citation>
    <scope>NUCLEOTIDE SEQUENCE</scope>
    <source>
        <strain evidence="4">CECT1137</strain>
    </source>
</reference>
<gene>
    <name evidence="4" type="ORF">RHTO0S_32e00650g</name>
</gene>
<proteinExistence type="inferred from homology"/>
<dbReference type="Pfam" id="PF05368">
    <property type="entry name" value="NmrA"/>
    <property type="match status" value="1"/>
</dbReference>
<comment type="similarity">
    <text evidence="1">Belongs to the NmrA-type oxidoreductase family.</text>
</comment>
<sequence length="289" mass="31655">MPALSPVLVLGGTGTQGSAVIRALQALAQPPQIRALTRNPASPAAQKLKEQGIEVVQGDLTDPASLDAALVGVRSAFLVTAIPSKGQPTEDQQGRNFVDAAKRANLPFLVFSSVANATPTIGIPHFETKAKIEEALKESGLKHAVVAPVAFMDNYPKQNNLALAMALGFFDAALQGKKIQLISADDIGYVAAEMLNDPDRYANRRIDLAADNLSMNEVRTTYARVYTQSVWKAWFPSLVVSLLPHDFKMMMRWFHEVGYSADIEALRKEFPRLKGLEEWLRERVADKSQ</sequence>
<dbReference type="SUPFAM" id="SSF51735">
    <property type="entry name" value="NAD(P)-binding Rossmann-fold domains"/>
    <property type="match status" value="1"/>
</dbReference>
<dbReference type="AlphaFoldDB" id="A0A061BP37"/>
<dbReference type="OrthoDB" id="9997102at2759"/>
<evidence type="ECO:0000259" key="3">
    <source>
        <dbReference type="Pfam" id="PF05368"/>
    </source>
</evidence>
<name>A0A061BP37_RHOTO</name>
<keyword evidence="2" id="KW-0521">NADP</keyword>
<dbReference type="InterPro" id="IPR008030">
    <property type="entry name" value="NmrA-like"/>
</dbReference>